<dbReference type="GO" id="GO:0060261">
    <property type="term" value="P:positive regulation of transcription initiation by RNA polymerase II"/>
    <property type="evidence" value="ECO:0007669"/>
    <property type="project" value="UniProtKB-ARBA"/>
</dbReference>
<dbReference type="PANTHER" id="PTHR10657">
    <property type="entry name" value="PEPTIDYL-PROLYL CIS-TRANS ISOMERASE"/>
    <property type="match status" value="1"/>
</dbReference>
<sequence length="169" mass="18961">MNDSGLPPDWEVEVSRTKNLPYYYNADTGESSWQPPAGTNQVSLKLYLQHYMAENRGLEKVCASHLLVKHVESRNPSSWKTPNITLTKEEARSKIKQFQKQIQDGNKTLGELAATESDCSSYKRHGDLGYFGRGVMQKEFETAAFGLKVGEVSDVVETSSGYHLIERTA</sequence>
<evidence type="ECO:0000256" key="5">
    <source>
        <dbReference type="RuleBase" id="RU363014"/>
    </source>
</evidence>
<evidence type="ECO:0000256" key="3">
    <source>
        <dbReference type="ARBA" id="ARBA00023235"/>
    </source>
</evidence>
<evidence type="ECO:0000313" key="8">
    <source>
        <dbReference type="EMBL" id="GMM51391.1"/>
    </source>
</evidence>
<dbReference type="InterPro" id="IPR001202">
    <property type="entry name" value="WW_dom"/>
</dbReference>
<comment type="catalytic activity">
    <reaction evidence="1 5">
        <text>[protein]-peptidylproline (omega=180) = [protein]-peptidylproline (omega=0)</text>
        <dbReference type="Rhea" id="RHEA:16237"/>
        <dbReference type="Rhea" id="RHEA-COMP:10747"/>
        <dbReference type="Rhea" id="RHEA-COMP:10748"/>
        <dbReference type="ChEBI" id="CHEBI:83833"/>
        <dbReference type="ChEBI" id="CHEBI:83834"/>
        <dbReference type="EC" id="5.2.1.8"/>
    </reaction>
</comment>
<dbReference type="InterPro" id="IPR000297">
    <property type="entry name" value="PPIase_PpiC"/>
</dbReference>
<keyword evidence="3 4" id="KW-0413">Isomerase</keyword>
<dbReference type="Gene3D" id="2.20.70.10">
    <property type="match status" value="1"/>
</dbReference>
<dbReference type="InterPro" id="IPR046357">
    <property type="entry name" value="PPIase_dom_sf"/>
</dbReference>
<dbReference type="GO" id="GO:0003755">
    <property type="term" value="F:peptidyl-prolyl cis-trans isomerase activity"/>
    <property type="evidence" value="ECO:0007669"/>
    <property type="project" value="UniProtKB-UniRule"/>
</dbReference>
<dbReference type="CDD" id="cd00201">
    <property type="entry name" value="WW"/>
    <property type="match status" value="1"/>
</dbReference>
<protein>
    <recommendedName>
        <fullName evidence="5">Peptidyl-prolyl cis-trans isomerase</fullName>
        <ecNumber evidence="5">5.2.1.8</ecNumber>
    </recommendedName>
</protein>
<dbReference type="PROSITE" id="PS50198">
    <property type="entry name" value="PPIC_PPIASE_2"/>
    <property type="match status" value="1"/>
</dbReference>
<dbReference type="SUPFAM" id="SSF51045">
    <property type="entry name" value="WW domain"/>
    <property type="match status" value="1"/>
</dbReference>
<dbReference type="Pfam" id="PF00639">
    <property type="entry name" value="Rotamase"/>
    <property type="match status" value="1"/>
</dbReference>
<dbReference type="FunFam" id="3.10.50.40:FF:000026">
    <property type="entry name" value="Peptidyl-prolyl cis-trans isomerase"/>
    <property type="match status" value="1"/>
</dbReference>
<gene>
    <name evidence="8" type="ORF">DASB73_023490</name>
</gene>
<evidence type="ECO:0000259" key="6">
    <source>
        <dbReference type="PROSITE" id="PS50020"/>
    </source>
</evidence>
<dbReference type="Pfam" id="PF00397">
    <property type="entry name" value="WW"/>
    <property type="match status" value="1"/>
</dbReference>
<dbReference type="Gene3D" id="3.10.50.40">
    <property type="match status" value="1"/>
</dbReference>
<dbReference type="PROSITE" id="PS50020">
    <property type="entry name" value="WW_DOMAIN_2"/>
    <property type="match status" value="1"/>
</dbReference>
<name>A0AAV5RIJ9_STABA</name>
<evidence type="ECO:0000256" key="1">
    <source>
        <dbReference type="ARBA" id="ARBA00000971"/>
    </source>
</evidence>
<dbReference type="InterPro" id="IPR036020">
    <property type="entry name" value="WW_dom_sf"/>
</dbReference>
<keyword evidence="9" id="KW-1185">Reference proteome</keyword>
<keyword evidence="2 4" id="KW-0697">Rotamase</keyword>
<proteinExistence type="predicted"/>
<feature type="domain" description="PpiC" evidence="7">
    <location>
        <begin position="58"/>
        <end position="169"/>
    </location>
</feature>
<evidence type="ECO:0000259" key="7">
    <source>
        <dbReference type="PROSITE" id="PS50198"/>
    </source>
</evidence>
<dbReference type="SMART" id="SM00456">
    <property type="entry name" value="WW"/>
    <property type="match status" value="1"/>
</dbReference>
<dbReference type="Proteomes" id="UP001362899">
    <property type="component" value="Unassembled WGS sequence"/>
</dbReference>
<reference evidence="8 9" key="1">
    <citation type="journal article" date="2023" name="Elife">
        <title>Identification of key yeast species and microbe-microbe interactions impacting larval growth of Drosophila in the wild.</title>
        <authorList>
            <person name="Mure A."/>
            <person name="Sugiura Y."/>
            <person name="Maeda R."/>
            <person name="Honda K."/>
            <person name="Sakurai N."/>
            <person name="Takahashi Y."/>
            <person name="Watada M."/>
            <person name="Katoh T."/>
            <person name="Gotoh A."/>
            <person name="Gotoh Y."/>
            <person name="Taniguchi I."/>
            <person name="Nakamura K."/>
            <person name="Hayashi T."/>
            <person name="Katayama T."/>
            <person name="Uemura T."/>
            <person name="Hattori Y."/>
        </authorList>
    </citation>
    <scope>NUCLEOTIDE SEQUENCE [LARGE SCALE GENOMIC DNA]</scope>
    <source>
        <strain evidence="8 9">SB-73</strain>
    </source>
</reference>
<dbReference type="GO" id="GO:0005634">
    <property type="term" value="C:nucleus"/>
    <property type="evidence" value="ECO:0007669"/>
    <property type="project" value="TreeGrafter"/>
</dbReference>
<dbReference type="EMBL" id="BTGC01000005">
    <property type="protein sequence ID" value="GMM51391.1"/>
    <property type="molecule type" value="Genomic_DNA"/>
</dbReference>
<evidence type="ECO:0000313" key="9">
    <source>
        <dbReference type="Proteomes" id="UP001362899"/>
    </source>
</evidence>
<evidence type="ECO:0000256" key="4">
    <source>
        <dbReference type="PROSITE-ProRule" id="PRU00278"/>
    </source>
</evidence>
<dbReference type="AlphaFoldDB" id="A0AAV5RIJ9"/>
<evidence type="ECO:0000256" key="2">
    <source>
        <dbReference type="ARBA" id="ARBA00023110"/>
    </source>
</evidence>
<accession>A0AAV5RIJ9</accession>
<feature type="domain" description="WW" evidence="6">
    <location>
        <begin position="4"/>
        <end position="38"/>
    </location>
</feature>
<organism evidence="8 9">
    <name type="scientific">Starmerella bacillaris</name>
    <name type="common">Yeast</name>
    <name type="synonym">Candida zemplinina</name>
    <dbReference type="NCBI Taxonomy" id="1247836"/>
    <lineage>
        <taxon>Eukaryota</taxon>
        <taxon>Fungi</taxon>
        <taxon>Dikarya</taxon>
        <taxon>Ascomycota</taxon>
        <taxon>Saccharomycotina</taxon>
        <taxon>Dipodascomycetes</taxon>
        <taxon>Dipodascales</taxon>
        <taxon>Trichomonascaceae</taxon>
        <taxon>Starmerella</taxon>
    </lineage>
</organism>
<dbReference type="InterPro" id="IPR051370">
    <property type="entry name" value="PPIase_Pin1"/>
</dbReference>
<dbReference type="EC" id="5.2.1.8" evidence="5"/>
<dbReference type="GO" id="GO:0005829">
    <property type="term" value="C:cytosol"/>
    <property type="evidence" value="ECO:0007669"/>
    <property type="project" value="TreeGrafter"/>
</dbReference>
<dbReference type="PANTHER" id="PTHR10657:SF4">
    <property type="entry name" value="PEPTIDYL-PROLYL CIS-TRANS ISOMERASE-RELATED"/>
    <property type="match status" value="1"/>
</dbReference>
<dbReference type="SUPFAM" id="SSF54534">
    <property type="entry name" value="FKBP-like"/>
    <property type="match status" value="1"/>
</dbReference>
<dbReference type="PROSITE" id="PS01159">
    <property type="entry name" value="WW_DOMAIN_1"/>
    <property type="match status" value="1"/>
</dbReference>
<comment type="caution">
    <text evidence="8">The sequence shown here is derived from an EMBL/GenBank/DDBJ whole genome shotgun (WGS) entry which is preliminary data.</text>
</comment>